<proteinExistence type="predicted"/>
<protein>
    <submittedName>
        <fullName evidence="1">Uncharacterized protein</fullName>
    </submittedName>
</protein>
<sequence>MPQALIGQVIPGLKGVTKFSCLDGFARQGALFDKVSEDIQDRGIAWSHQSRAFLLSVSNPANCACKAGASVAVTGFQWHSPLCAV</sequence>
<dbReference type="EMBL" id="GU474859">
    <property type="protein sequence ID" value="ADI17297.1"/>
    <property type="molecule type" value="Genomic_DNA"/>
</dbReference>
<organism evidence="1">
    <name type="scientific">uncultured alpha proteobacterium HF0070_17D04</name>
    <dbReference type="NCBI Taxonomy" id="710805"/>
    <lineage>
        <taxon>Bacteria</taxon>
        <taxon>Pseudomonadati</taxon>
        <taxon>Pseudomonadota</taxon>
        <taxon>Alphaproteobacteria</taxon>
        <taxon>environmental samples</taxon>
    </lineage>
</organism>
<evidence type="ECO:0000313" key="1">
    <source>
        <dbReference type="EMBL" id="ADI17297.1"/>
    </source>
</evidence>
<dbReference type="AlphaFoldDB" id="E0XSA6"/>
<accession>E0XSA6</accession>
<reference evidence="1" key="1">
    <citation type="journal article" date="2011" name="Environ. Microbiol.">
        <title>Time-series analyses of Monterey Bay coastal microbial picoplankton using a 'genome proxy' microarray.</title>
        <authorList>
            <person name="Rich V.I."/>
            <person name="Pham V.D."/>
            <person name="Eppley J."/>
            <person name="Shi Y."/>
            <person name="DeLong E.F."/>
        </authorList>
    </citation>
    <scope>NUCLEOTIDE SEQUENCE</scope>
</reference>
<name>E0XSA6_9PROT</name>